<feature type="region of interest" description="Disordered" evidence="1">
    <location>
        <begin position="150"/>
        <end position="181"/>
    </location>
</feature>
<dbReference type="AlphaFoldDB" id="K9D4P6"/>
<feature type="compositionally biased region" description="Basic and acidic residues" evidence="1">
    <location>
        <begin position="51"/>
        <end position="67"/>
    </location>
</feature>
<dbReference type="RefSeq" id="WP_006554956.1">
    <property type="nucleotide sequence ID" value="NZ_JH992936.1"/>
</dbReference>
<accession>K9D4P6</accession>
<evidence type="ECO:0000313" key="3">
    <source>
        <dbReference type="EMBL" id="EKU79248.1"/>
    </source>
</evidence>
<organism evidence="3 4">
    <name type="scientific">Veillonella seminalis ACS-216-V-Col6b</name>
    <dbReference type="NCBI Taxonomy" id="883156"/>
    <lineage>
        <taxon>Bacteria</taxon>
        <taxon>Bacillati</taxon>
        <taxon>Bacillota</taxon>
        <taxon>Negativicutes</taxon>
        <taxon>Veillonellales</taxon>
        <taxon>Veillonellaceae</taxon>
        <taxon>Veillonella</taxon>
    </lineage>
</organism>
<comment type="caution">
    <text evidence="3">The sequence shown here is derived from an EMBL/GenBank/DDBJ whole genome shotgun (WGS) entry which is preliminary data.</text>
</comment>
<feature type="transmembrane region" description="Helical" evidence="2">
    <location>
        <begin position="20"/>
        <end position="36"/>
    </location>
</feature>
<gene>
    <name evidence="3" type="ORF">HMPREF9282_00056</name>
</gene>
<dbReference type="EMBL" id="AHAF01000001">
    <property type="protein sequence ID" value="EKU79248.1"/>
    <property type="molecule type" value="Genomic_DNA"/>
</dbReference>
<reference evidence="3 4" key="1">
    <citation type="submission" date="2012-09" db="EMBL/GenBank/DDBJ databases">
        <title>The Genome Sequence of Veillonella ratti ACS-216-V-COL6B.</title>
        <authorList>
            <consortium name="The Broad Institute Genome Sequencing Platform"/>
            <person name="Earl A."/>
            <person name="Ward D."/>
            <person name="Feldgarden M."/>
            <person name="Gevers D."/>
            <person name="Saerens B."/>
            <person name="Vaneechoutte M."/>
            <person name="Walker B."/>
            <person name="Young S.K."/>
            <person name="Zeng Q."/>
            <person name="Gargeya S."/>
            <person name="Fitzgerald M."/>
            <person name="Haas B."/>
            <person name="Abouelleil A."/>
            <person name="Alvarado L."/>
            <person name="Arachchi H.M."/>
            <person name="Berlin A."/>
            <person name="Chapman S.B."/>
            <person name="Goldberg J."/>
            <person name="Griggs A."/>
            <person name="Gujja S."/>
            <person name="Hansen M."/>
            <person name="Howarth C."/>
            <person name="Imamovic A."/>
            <person name="Larimer J."/>
            <person name="McCowen C."/>
            <person name="Montmayeur A."/>
            <person name="Murphy C."/>
            <person name="Neiman D."/>
            <person name="Pearson M."/>
            <person name="Priest M."/>
            <person name="Roberts A."/>
            <person name="Saif S."/>
            <person name="Shea T."/>
            <person name="Sisk P."/>
            <person name="Sykes S."/>
            <person name="Wortman J."/>
            <person name="Nusbaum C."/>
            <person name="Birren B."/>
        </authorList>
    </citation>
    <scope>NUCLEOTIDE SEQUENCE [LARGE SCALE GENOMIC DNA]</scope>
    <source>
        <strain evidence="3 4">ACS-216-V-Col6b</strain>
    </source>
</reference>
<evidence type="ECO:0000256" key="1">
    <source>
        <dbReference type="SAM" id="MobiDB-lite"/>
    </source>
</evidence>
<dbReference type="PATRIC" id="fig|883156.3.peg.56"/>
<feature type="compositionally biased region" description="Polar residues" evidence="1">
    <location>
        <begin position="150"/>
        <end position="180"/>
    </location>
</feature>
<sequence length="265" mass="27589">MNRLSLQEMRNLLIKKGRLLYGAVFLFCLVCLYGLYTSQWTKVSDLAESREVDRGHSGAMNSDDKNGRGGAIAGNSYRTLADGKKTLTDDGRKGNTKSGDNEVLAPPVMSLTAVLRGHPLDNPFTHPLLNADMTAAGESATNRIVGTTNTADRRNTSVGSGNAPYGSTSISSGYSDNTGRSFGRRSHNSIYVGSGGGDAAVPKSGDDIKVTGIITGSSPMVILSSAGGEGCYGIGEGPSGVTVQQITAGAVLISDSGGTRWLYVD</sequence>
<keyword evidence="4" id="KW-1185">Reference proteome</keyword>
<dbReference type="HOGENOM" id="CLU_1049482_0_0_9"/>
<dbReference type="OrthoDB" id="1629423at2"/>
<evidence type="ECO:0000313" key="4">
    <source>
        <dbReference type="Proteomes" id="UP000009891"/>
    </source>
</evidence>
<keyword evidence="2" id="KW-0812">Transmembrane</keyword>
<dbReference type="STRING" id="883156.HMPREF9282_00056"/>
<keyword evidence="2" id="KW-0472">Membrane</keyword>
<evidence type="ECO:0000256" key="2">
    <source>
        <dbReference type="SAM" id="Phobius"/>
    </source>
</evidence>
<name>K9D4P6_9FIRM</name>
<protein>
    <submittedName>
        <fullName evidence="3">Uncharacterized protein</fullName>
    </submittedName>
</protein>
<proteinExistence type="predicted"/>
<keyword evidence="2" id="KW-1133">Transmembrane helix</keyword>
<feature type="compositionally biased region" description="Basic and acidic residues" evidence="1">
    <location>
        <begin position="81"/>
        <end position="93"/>
    </location>
</feature>
<feature type="region of interest" description="Disordered" evidence="1">
    <location>
        <begin position="51"/>
        <end position="103"/>
    </location>
</feature>
<dbReference type="Proteomes" id="UP000009891">
    <property type="component" value="Unassembled WGS sequence"/>
</dbReference>